<gene>
    <name evidence="3" type="ORF">GT728_17980</name>
</gene>
<dbReference type="RefSeq" id="WP_161234238.1">
    <property type="nucleotide sequence ID" value="NZ_JANGDT010000066.1"/>
</dbReference>
<feature type="transmembrane region" description="Helical" evidence="2">
    <location>
        <begin position="102"/>
        <end position="125"/>
    </location>
</feature>
<reference evidence="3 4" key="1">
    <citation type="journal article" date="2019" name="Nat. Med.">
        <title>A library of human gut bacterial isolates paired with longitudinal multiomics data enables mechanistic microbiome research.</title>
        <authorList>
            <person name="Poyet M."/>
            <person name="Groussin M."/>
            <person name="Gibbons S.M."/>
            <person name="Avila-Pacheco J."/>
            <person name="Jiang X."/>
            <person name="Kearney S.M."/>
            <person name="Perrotta A.R."/>
            <person name="Berdy B."/>
            <person name="Zhao S."/>
            <person name="Lieberman T.D."/>
            <person name="Swanson P.K."/>
            <person name="Smith M."/>
            <person name="Roesemann S."/>
            <person name="Alexander J.E."/>
            <person name="Rich S.A."/>
            <person name="Livny J."/>
            <person name="Vlamakis H."/>
            <person name="Clish C."/>
            <person name="Bullock K."/>
            <person name="Deik A."/>
            <person name="Scott J."/>
            <person name="Pierce K.A."/>
            <person name="Xavier R.J."/>
            <person name="Alm E.J."/>
        </authorList>
    </citation>
    <scope>NUCLEOTIDE SEQUENCE [LARGE SCALE GENOMIC DNA]</scope>
    <source>
        <strain evidence="3 4">BIOML-A1</strain>
    </source>
</reference>
<proteinExistence type="predicted"/>
<accession>A0A6L8T7U4</accession>
<keyword evidence="2" id="KW-0812">Transmembrane</keyword>
<organism evidence="3 4">
    <name type="scientific">Blautia wexlerae</name>
    <dbReference type="NCBI Taxonomy" id="418240"/>
    <lineage>
        <taxon>Bacteria</taxon>
        <taxon>Bacillati</taxon>
        <taxon>Bacillota</taxon>
        <taxon>Clostridia</taxon>
        <taxon>Lachnospirales</taxon>
        <taxon>Lachnospiraceae</taxon>
        <taxon>Blautia</taxon>
    </lineage>
</organism>
<name>A0A6L8T7U4_9FIRM</name>
<dbReference type="Proteomes" id="UP000477285">
    <property type="component" value="Unassembled WGS sequence"/>
</dbReference>
<keyword evidence="2" id="KW-1133">Transmembrane helix</keyword>
<protein>
    <submittedName>
        <fullName evidence="3">Uncharacterized protein</fullName>
    </submittedName>
</protein>
<sequence>MYESGNALRGIFLTAFVALLLFSSFIFCFHLERPDAMTVEPEMTGYYFYHPDIAVFHPSENNAALTAKDPTAAGSTAGSTSANSMAASSTATGSTDASPGEWWVNFSTLGMLLSSCVCLACICFAEYESHM</sequence>
<evidence type="ECO:0000313" key="3">
    <source>
        <dbReference type="EMBL" id="MZL35012.1"/>
    </source>
</evidence>
<keyword evidence="2" id="KW-0472">Membrane</keyword>
<feature type="transmembrane region" description="Helical" evidence="2">
    <location>
        <begin position="7"/>
        <end position="27"/>
    </location>
</feature>
<dbReference type="AlphaFoldDB" id="A0A6L8T7U4"/>
<comment type="caution">
    <text evidence="3">The sequence shown here is derived from an EMBL/GenBank/DDBJ whole genome shotgun (WGS) entry which is preliminary data.</text>
</comment>
<dbReference type="EMBL" id="WWVQ01000065">
    <property type="protein sequence ID" value="MZL35012.1"/>
    <property type="molecule type" value="Genomic_DNA"/>
</dbReference>
<evidence type="ECO:0000256" key="1">
    <source>
        <dbReference type="SAM" id="MobiDB-lite"/>
    </source>
</evidence>
<feature type="region of interest" description="Disordered" evidence="1">
    <location>
        <begin position="75"/>
        <end position="97"/>
    </location>
</feature>
<evidence type="ECO:0000313" key="4">
    <source>
        <dbReference type="Proteomes" id="UP000477285"/>
    </source>
</evidence>
<evidence type="ECO:0000256" key="2">
    <source>
        <dbReference type="SAM" id="Phobius"/>
    </source>
</evidence>